<dbReference type="PROSITE" id="PS50110">
    <property type="entry name" value="RESPONSE_REGULATORY"/>
    <property type="match status" value="1"/>
</dbReference>
<keyword evidence="6" id="KW-1185">Reference proteome</keyword>
<evidence type="ECO:0000259" key="4">
    <source>
        <dbReference type="PROSITE" id="PS50110"/>
    </source>
</evidence>
<dbReference type="Gene3D" id="3.40.50.2300">
    <property type="match status" value="1"/>
</dbReference>
<sequence>MSHKTALVVDDSSTARLLLSKVLRNIGIECRDAVSGEDALKQLGSFKPDFIFLDHIMPGIDGFETLKAIKLNPKTKSIPVVMYTSQNAVQYYKDAHNFGAAGVISKQIDREKLYLMLDRLCINNTHEDEISRLELSSSANGDNKTDNSQDKIRKLTGRLSTVETAYEELAEEFRQFKHDITSNKYVIDKRSQRPFFSGSRISTIAITVALFVSISAWVEISHVESIINSFDGRIGVMQSLIQEIIDLLN</sequence>
<evidence type="ECO:0000256" key="2">
    <source>
        <dbReference type="ARBA" id="ARBA00023012"/>
    </source>
</evidence>
<protein>
    <submittedName>
        <fullName evidence="5">Response regulator</fullName>
    </submittedName>
</protein>
<dbReference type="InterPro" id="IPR050595">
    <property type="entry name" value="Bact_response_regulator"/>
</dbReference>
<dbReference type="SUPFAM" id="SSF52172">
    <property type="entry name" value="CheY-like"/>
    <property type="match status" value="1"/>
</dbReference>
<feature type="modified residue" description="4-aspartylphosphate" evidence="3">
    <location>
        <position position="54"/>
    </location>
</feature>
<feature type="domain" description="Response regulatory" evidence="4">
    <location>
        <begin position="5"/>
        <end position="121"/>
    </location>
</feature>
<dbReference type="SMART" id="SM00448">
    <property type="entry name" value="REC"/>
    <property type="match status" value="1"/>
</dbReference>
<evidence type="ECO:0000313" key="6">
    <source>
        <dbReference type="Proteomes" id="UP001163739"/>
    </source>
</evidence>
<accession>A0ABY6N5X3</accession>
<gene>
    <name evidence="5" type="ORF">NKI27_06580</name>
</gene>
<proteinExistence type="predicted"/>
<keyword evidence="2" id="KW-0902">Two-component regulatory system</keyword>
<dbReference type="InterPro" id="IPR001789">
    <property type="entry name" value="Sig_transdc_resp-reg_receiver"/>
</dbReference>
<evidence type="ECO:0000256" key="3">
    <source>
        <dbReference type="PROSITE-ProRule" id="PRU00169"/>
    </source>
</evidence>
<name>A0ABY6N5X3_9ALTE</name>
<evidence type="ECO:0000313" key="5">
    <source>
        <dbReference type="EMBL" id="UZE97410.1"/>
    </source>
</evidence>
<dbReference type="InterPro" id="IPR011006">
    <property type="entry name" value="CheY-like_superfamily"/>
</dbReference>
<dbReference type="PANTHER" id="PTHR44591">
    <property type="entry name" value="STRESS RESPONSE REGULATOR PROTEIN 1"/>
    <property type="match status" value="1"/>
</dbReference>
<evidence type="ECO:0000256" key="1">
    <source>
        <dbReference type="ARBA" id="ARBA00022553"/>
    </source>
</evidence>
<organism evidence="5 6">
    <name type="scientific">Alkalimarinus alittae</name>
    <dbReference type="NCBI Taxonomy" id="2961619"/>
    <lineage>
        <taxon>Bacteria</taxon>
        <taxon>Pseudomonadati</taxon>
        <taxon>Pseudomonadota</taxon>
        <taxon>Gammaproteobacteria</taxon>
        <taxon>Alteromonadales</taxon>
        <taxon>Alteromonadaceae</taxon>
        <taxon>Alkalimarinus</taxon>
    </lineage>
</organism>
<reference evidence="5" key="1">
    <citation type="submission" date="2022-06" db="EMBL/GenBank/DDBJ databases">
        <title>Alkalimarinus sp. nov., isolated from gut of a Alitta virens.</title>
        <authorList>
            <person name="Yang A.I."/>
            <person name="Shin N.-R."/>
        </authorList>
    </citation>
    <scope>NUCLEOTIDE SEQUENCE</scope>
    <source>
        <strain evidence="5">A2M4</strain>
    </source>
</reference>
<keyword evidence="1 3" id="KW-0597">Phosphoprotein</keyword>
<dbReference type="RefSeq" id="WP_265048884.1">
    <property type="nucleotide sequence ID" value="NZ_CP100390.1"/>
</dbReference>
<dbReference type="EMBL" id="CP100390">
    <property type="protein sequence ID" value="UZE97410.1"/>
    <property type="molecule type" value="Genomic_DNA"/>
</dbReference>
<dbReference type="Proteomes" id="UP001163739">
    <property type="component" value="Chromosome"/>
</dbReference>
<dbReference type="PANTHER" id="PTHR44591:SF14">
    <property type="entry name" value="PROTEIN PILG"/>
    <property type="match status" value="1"/>
</dbReference>
<dbReference type="Pfam" id="PF00072">
    <property type="entry name" value="Response_reg"/>
    <property type="match status" value="1"/>
</dbReference>